<evidence type="ECO:0000313" key="3">
    <source>
        <dbReference type="Proteomes" id="UP000245956"/>
    </source>
</evidence>
<dbReference type="EMBL" id="LCWV01000003">
    <property type="protein sequence ID" value="PWI74673.1"/>
    <property type="molecule type" value="Genomic_DNA"/>
</dbReference>
<feature type="region of interest" description="Disordered" evidence="1">
    <location>
        <begin position="380"/>
        <end position="406"/>
    </location>
</feature>
<feature type="compositionally biased region" description="Polar residues" evidence="1">
    <location>
        <begin position="132"/>
        <end position="143"/>
    </location>
</feature>
<evidence type="ECO:0000313" key="2">
    <source>
        <dbReference type="EMBL" id="PWI74673.1"/>
    </source>
</evidence>
<name>A0A2U3EJK8_PURLI</name>
<feature type="compositionally biased region" description="Low complexity" evidence="1">
    <location>
        <begin position="493"/>
        <end position="507"/>
    </location>
</feature>
<evidence type="ECO:0000256" key="1">
    <source>
        <dbReference type="SAM" id="MobiDB-lite"/>
    </source>
</evidence>
<proteinExistence type="predicted"/>
<comment type="caution">
    <text evidence="2">The sequence shown here is derived from an EMBL/GenBank/DDBJ whole genome shotgun (WGS) entry which is preliminary data.</text>
</comment>
<gene>
    <name evidence="2" type="ORF">PCL_07987</name>
</gene>
<feature type="compositionally biased region" description="Basic and acidic residues" evidence="1">
    <location>
        <begin position="168"/>
        <end position="187"/>
    </location>
</feature>
<protein>
    <submittedName>
        <fullName evidence="2">Uncharacterized protein</fullName>
    </submittedName>
</protein>
<feature type="region of interest" description="Disordered" evidence="1">
    <location>
        <begin position="117"/>
        <end position="214"/>
    </location>
</feature>
<dbReference type="Proteomes" id="UP000245956">
    <property type="component" value="Unassembled WGS sequence"/>
</dbReference>
<sequence>MRMQSGNKRESLLVADWRGIGVTPLERALVFRNNSFENDARRLGFVQTKSVRLVSARVVSARLVRAIGAVNEWREAADAVAGRRCSIAAVVEAQAGAFGFWTPPALSSLATQPVGVGARSSPCISGRRSRGGDQTSAGGQQCSAPARAGGDGAESEQSSMSFFPEEEERIRGREQGEGVEEARRPYSYEDGNTPGTAGWAVSAPRRSTHTSLPLPPRTLQRVVTLTLGPDGAQIVRKAEPDAWVTWRGRGVGWAVPSSQGSRLQAGWRQKEGKSVGDSSLDKAGATLEQGMRRACAEHVQSTRLVREKSAGGGDYSAPRTGGSTGLVSWRVEGTTRVRGVKGRRLSLPDLGRRRDLPWVPGIQHDLDLYYLLVPSLPRGPAPANRPASNPVRQRNPHKPLNVADKPNLHGTIHRVVSRRSRAVSCLAAGGRPSVSARGPNLRRIDAWYCINPDTYMRPRSGTVLYQHHRNYGAKESMPFAAPPNSLPPPPLAPQVSLRPGPARPDAARSARPAAQWRRGLPCQAQATPAGDCPRWAGRPGPPWETLWENTDKNGLMAPPVSTVKTVHQHTHTAGPPAHRAHPPDRTASHMIQEAALIRHCSAQPEQHMCACMDGSQAGNASDATRRRWRHPQRRRPTVNPISRLSARPVIHPGTPRDVGSRARGASASASLPSRPPCSRPVTAILGGFGIRRRQHPAPRLVLPVLLATGFQTPLTPATSTRRTKKGIVSHAHAPVGVWLGCRLPSPRFHHADADCQERERTSYGTRTYVCTSPILHVRSHKQRRISPRGISWATVQASPTNGCLHFALPTSCRNPDCAAASNGPPIGDYVAAPKTAATILVPDSRRLDPTTS</sequence>
<reference evidence="2 3" key="1">
    <citation type="journal article" date="2016" name="Front. Microbiol.">
        <title>Genome and transcriptome sequences reveal the specific parasitism of the nematophagous Purpureocillium lilacinum 36-1.</title>
        <authorList>
            <person name="Xie J."/>
            <person name="Li S."/>
            <person name="Mo C."/>
            <person name="Xiao X."/>
            <person name="Peng D."/>
            <person name="Wang G."/>
            <person name="Xiao Y."/>
        </authorList>
    </citation>
    <scope>NUCLEOTIDE SEQUENCE [LARGE SCALE GENOMIC DNA]</scope>
    <source>
        <strain evidence="2 3">36-1</strain>
    </source>
</reference>
<organism evidence="2 3">
    <name type="scientific">Purpureocillium lilacinum</name>
    <name type="common">Paecilomyces lilacinus</name>
    <dbReference type="NCBI Taxonomy" id="33203"/>
    <lineage>
        <taxon>Eukaryota</taxon>
        <taxon>Fungi</taxon>
        <taxon>Dikarya</taxon>
        <taxon>Ascomycota</taxon>
        <taxon>Pezizomycotina</taxon>
        <taxon>Sordariomycetes</taxon>
        <taxon>Hypocreomycetidae</taxon>
        <taxon>Hypocreales</taxon>
        <taxon>Ophiocordycipitaceae</taxon>
        <taxon>Purpureocillium</taxon>
    </lineage>
</organism>
<feature type="compositionally biased region" description="Low complexity" evidence="1">
    <location>
        <begin position="661"/>
        <end position="672"/>
    </location>
</feature>
<dbReference type="AlphaFoldDB" id="A0A2U3EJK8"/>
<accession>A0A2U3EJK8</accession>
<feature type="region of interest" description="Disordered" evidence="1">
    <location>
        <begin position="647"/>
        <end position="676"/>
    </location>
</feature>
<feature type="compositionally biased region" description="Pro residues" evidence="1">
    <location>
        <begin position="480"/>
        <end position="492"/>
    </location>
</feature>
<feature type="region of interest" description="Disordered" evidence="1">
    <location>
        <begin position="478"/>
        <end position="507"/>
    </location>
</feature>